<dbReference type="Proteomes" id="UP001470230">
    <property type="component" value="Unassembled WGS sequence"/>
</dbReference>
<protein>
    <submittedName>
        <fullName evidence="2">Uncharacterized protein</fullName>
    </submittedName>
</protein>
<proteinExistence type="predicted"/>
<gene>
    <name evidence="2" type="ORF">M9Y10_029902</name>
</gene>
<name>A0ABR2KP22_9EUKA</name>
<feature type="compositionally biased region" description="Acidic residues" evidence="1">
    <location>
        <begin position="40"/>
        <end position="71"/>
    </location>
</feature>
<comment type="caution">
    <text evidence="2">The sequence shown here is derived from an EMBL/GenBank/DDBJ whole genome shotgun (WGS) entry which is preliminary data.</text>
</comment>
<reference evidence="2 3" key="1">
    <citation type="submission" date="2024-04" db="EMBL/GenBank/DDBJ databases">
        <title>Tritrichomonas musculus Genome.</title>
        <authorList>
            <person name="Alves-Ferreira E."/>
            <person name="Grigg M."/>
            <person name="Lorenzi H."/>
            <person name="Galac M."/>
        </authorList>
    </citation>
    <scope>NUCLEOTIDE SEQUENCE [LARGE SCALE GENOMIC DNA]</scope>
    <source>
        <strain evidence="2 3">EAF2021</strain>
    </source>
</reference>
<keyword evidence="3" id="KW-1185">Reference proteome</keyword>
<evidence type="ECO:0000313" key="3">
    <source>
        <dbReference type="Proteomes" id="UP001470230"/>
    </source>
</evidence>
<evidence type="ECO:0000313" key="2">
    <source>
        <dbReference type="EMBL" id="KAK8892662.1"/>
    </source>
</evidence>
<feature type="compositionally biased region" description="Low complexity" evidence="1">
    <location>
        <begin position="72"/>
        <end position="81"/>
    </location>
</feature>
<accession>A0ABR2KP22</accession>
<feature type="region of interest" description="Disordered" evidence="1">
    <location>
        <begin position="36"/>
        <end position="81"/>
    </location>
</feature>
<dbReference type="EMBL" id="JAPFFF010000004">
    <property type="protein sequence ID" value="KAK8892662.1"/>
    <property type="molecule type" value="Genomic_DNA"/>
</dbReference>
<organism evidence="2 3">
    <name type="scientific">Tritrichomonas musculus</name>
    <dbReference type="NCBI Taxonomy" id="1915356"/>
    <lineage>
        <taxon>Eukaryota</taxon>
        <taxon>Metamonada</taxon>
        <taxon>Parabasalia</taxon>
        <taxon>Tritrichomonadida</taxon>
        <taxon>Tritrichomonadidae</taxon>
        <taxon>Tritrichomonas</taxon>
    </lineage>
</organism>
<evidence type="ECO:0000256" key="1">
    <source>
        <dbReference type="SAM" id="MobiDB-lite"/>
    </source>
</evidence>
<sequence length="81" mass="9921">MTSCNIPKIEDKNNYLFSLLQQISILSRYEKNHEYNVYDHDDDDDDDDDDDFEVEYDEDEDEEEEDDDDNYNEYLIDNYIE</sequence>